<dbReference type="HOGENOM" id="CLU_000288_125_3_1"/>
<dbReference type="Proteomes" id="UP000006701">
    <property type="component" value="Unassembled WGS sequence"/>
</dbReference>
<dbReference type="GO" id="GO:0009116">
    <property type="term" value="P:nucleoside metabolic process"/>
    <property type="evidence" value="ECO:0007669"/>
    <property type="project" value="InterPro"/>
</dbReference>
<dbReference type="OMA" id="FASIHIR"/>
<dbReference type="PANTHER" id="PTHR46082:SF6">
    <property type="entry name" value="AAA+ ATPASE DOMAIN-CONTAINING PROTEIN-RELATED"/>
    <property type="match status" value="1"/>
</dbReference>
<keyword evidence="3" id="KW-1185">Reference proteome</keyword>
<dbReference type="SUPFAM" id="SSF53167">
    <property type="entry name" value="Purine and uridine phosphorylases"/>
    <property type="match status" value="1"/>
</dbReference>
<dbReference type="Gene3D" id="3.40.50.300">
    <property type="entry name" value="P-loop containing nucleotide triphosphate hydrolases"/>
    <property type="match status" value="1"/>
</dbReference>
<gene>
    <name evidence="2" type="ORF">ACLA_076310</name>
</gene>
<dbReference type="STRING" id="344612.A1C870"/>
<dbReference type="InterPro" id="IPR000845">
    <property type="entry name" value="Nucleoside_phosphorylase_d"/>
</dbReference>
<feature type="domain" description="Nucleoside phosphorylase" evidence="1">
    <location>
        <begin position="11"/>
        <end position="130"/>
    </location>
</feature>
<dbReference type="GO" id="GO:0003824">
    <property type="term" value="F:catalytic activity"/>
    <property type="evidence" value="ECO:0007669"/>
    <property type="project" value="InterPro"/>
</dbReference>
<dbReference type="InterPro" id="IPR035994">
    <property type="entry name" value="Nucleoside_phosphorylase_sf"/>
</dbReference>
<reference evidence="2 3" key="1">
    <citation type="journal article" date="2008" name="PLoS Genet.">
        <title>Genomic islands in the pathogenic filamentous fungus Aspergillus fumigatus.</title>
        <authorList>
            <person name="Fedorova N.D."/>
            <person name="Khaldi N."/>
            <person name="Joardar V.S."/>
            <person name="Maiti R."/>
            <person name="Amedeo P."/>
            <person name="Anderson M.J."/>
            <person name="Crabtree J."/>
            <person name="Silva J.C."/>
            <person name="Badger J.H."/>
            <person name="Albarraq A."/>
            <person name="Angiuoli S."/>
            <person name="Bussey H."/>
            <person name="Bowyer P."/>
            <person name="Cotty P.J."/>
            <person name="Dyer P.S."/>
            <person name="Egan A."/>
            <person name="Galens K."/>
            <person name="Fraser-Liggett C.M."/>
            <person name="Haas B.J."/>
            <person name="Inman J.M."/>
            <person name="Kent R."/>
            <person name="Lemieux S."/>
            <person name="Malavazi I."/>
            <person name="Orvis J."/>
            <person name="Roemer T."/>
            <person name="Ronning C.M."/>
            <person name="Sundaram J.P."/>
            <person name="Sutton G."/>
            <person name="Turner G."/>
            <person name="Venter J.C."/>
            <person name="White O.R."/>
            <person name="Whitty B.R."/>
            <person name="Youngman P."/>
            <person name="Wolfe K.H."/>
            <person name="Goldman G.H."/>
            <person name="Wortman J.R."/>
            <person name="Jiang B."/>
            <person name="Denning D.W."/>
            <person name="Nierman W.C."/>
        </authorList>
    </citation>
    <scope>NUCLEOTIDE SEQUENCE [LARGE SCALE GENOMIC DNA]</scope>
    <source>
        <strain evidence="3">ATCC 1007 / CBS 513.65 / DSM 816 / NCTC 3887 / NRRL 1</strain>
    </source>
</reference>
<proteinExistence type="predicted"/>
<dbReference type="InterPro" id="IPR053137">
    <property type="entry name" value="NLR-like"/>
</dbReference>
<dbReference type="Gene3D" id="3.40.50.1580">
    <property type="entry name" value="Nucleoside phosphorylase domain"/>
    <property type="match status" value="1"/>
</dbReference>
<dbReference type="InterPro" id="IPR027417">
    <property type="entry name" value="P-loop_NTPase"/>
</dbReference>
<dbReference type="Pfam" id="PF01048">
    <property type="entry name" value="PNP_UDP_1"/>
    <property type="match status" value="1"/>
</dbReference>
<dbReference type="AlphaFoldDB" id="A1C870"/>
<dbReference type="RefSeq" id="XP_001276017.1">
    <property type="nucleotide sequence ID" value="XM_001276016.1"/>
</dbReference>
<dbReference type="PANTHER" id="PTHR46082">
    <property type="entry name" value="ATP/GTP-BINDING PROTEIN-RELATED"/>
    <property type="match status" value="1"/>
</dbReference>
<dbReference type="EMBL" id="DS027045">
    <property type="protein sequence ID" value="EAW14591.1"/>
    <property type="molecule type" value="Genomic_DNA"/>
</dbReference>
<evidence type="ECO:0000313" key="3">
    <source>
        <dbReference type="Proteomes" id="UP000006701"/>
    </source>
</evidence>
<dbReference type="OrthoDB" id="1658288at2759"/>
<sequence>MRPKSRDGFEYAITCSLPLEMDAVEALLDECYDRFGTLYDKCPGDTNIYTCGRIGPHNVVLCLTADIGKAGAAATVPTLLLSYPNVRLVFVVGVCGGVPFPSVGGRGIFLGDVLISDSIIEYDVGVLYTSSFQRQTDIKSTLGRPNRGIRSLLSNLGSDKGRKEFKEQTEGYVTTLQSLQKDRWERPDVASDVLFESSYQHRHRQGVHLDECICLKYASEAAVCKVAMNASCLNLGCEEEHIRRRRPETEGSEWAVHIGTFACAETVMKSGIHRDDLAEKEGVIGFEMEGAGVWDLSPCLIIKSVCDYADSHKSQAWQKYAAAAAASGAKAILEHWLPTTKPVPQTASSGQVDELKKMKQNFQHLVKERKDVVLWGHQGSGKPQLTIHYTTIPRKSYDSIIWIDSSLRHSILESFARVCSNLKGHLERGQSVIKSVLENDTNHSWILVFDNVESRDKAPESDSINPRPYFPNSYHDYILLTSTSSDVPHRLNFASIHIRALNERAHPGPPRVQQTLCLISRVLLSPSPRCQAFVIYQQSQCRPERLLAKWVDSLFIGNRQMLWPTHSPVKMGECNDKTKYDLIGVMKSPFRATIESADALFWVLFAIHKSRK</sequence>
<dbReference type="KEGG" id="act:ACLA_076310"/>
<dbReference type="VEuPathDB" id="FungiDB:ACLA_076310"/>
<dbReference type="GeneID" id="4707858"/>
<dbReference type="SUPFAM" id="SSF52540">
    <property type="entry name" value="P-loop containing nucleoside triphosphate hydrolases"/>
    <property type="match status" value="1"/>
</dbReference>
<evidence type="ECO:0000259" key="1">
    <source>
        <dbReference type="Pfam" id="PF01048"/>
    </source>
</evidence>
<evidence type="ECO:0000313" key="2">
    <source>
        <dbReference type="EMBL" id="EAW14591.1"/>
    </source>
</evidence>
<organism evidence="2 3">
    <name type="scientific">Aspergillus clavatus (strain ATCC 1007 / CBS 513.65 / DSM 816 / NCTC 3887 / NRRL 1 / QM 1276 / 107)</name>
    <dbReference type="NCBI Taxonomy" id="344612"/>
    <lineage>
        <taxon>Eukaryota</taxon>
        <taxon>Fungi</taxon>
        <taxon>Dikarya</taxon>
        <taxon>Ascomycota</taxon>
        <taxon>Pezizomycotina</taxon>
        <taxon>Eurotiomycetes</taxon>
        <taxon>Eurotiomycetidae</taxon>
        <taxon>Eurotiales</taxon>
        <taxon>Aspergillaceae</taxon>
        <taxon>Aspergillus</taxon>
        <taxon>Aspergillus subgen. Fumigati</taxon>
    </lineage>
</organism>
<protein>
    <submittedName>
        <fullName evidence="2">Pfs and NB-ARC domain protein</fullName>
    </submittedName>
</protein>
<accession>A1C870</accession>
<name>A1C870_ASPCL</name>